<reference evidence="2" key="1">
    <citation type="journal article" date="2019" name="Environ. Microbiol.">
        <title>Fungal ecological strategies reflected in gene transcription - a case study of two litter decomposers.</title>
        <authorList>
            <person name="Barbi F."/>
            <person name="Kohler A."/>
            <person name="Barry K."/>
            <person name="Baskaran P."/>
            <person name="Daum C."/>
            <person name="Fauchery L."/>
            <person name="Ihrmark K."/>
            <person name="Kuo A."/>
            <person name="LaButti K."/>
            <person name="Lipzen A."/>
            <person name="Morin E."/>
            <person name="Grigoriev I.V."/>
            <person name="Henrissat B."/>
            <person name="Lindahl B."/>
            <person name="Martin F."/>
        </authorList>
    </citation>
    <scope>NUCLEOTIDE SEQUENCE</scope>
    <source>
        <strain evidence="2">JB14</strain>
    </source>
</reference>
<feature type="compositionally biased region" description="Polar residues" evidence="1">
    <location>
        <begin position="142"/>
        <end position="163"/>
    </location>
</feature>
<evidence type="ECO:0000256" key="1">
    <source>
        <dbReference type="SAM" id="MobiDB-lite"/>
    </source>
</evidence>
<feature type="region of interest" description="Disordered" evidence="1">
    <location>
        <begin position="131"/>
        <end position="193"/>
    </location>
</feature>
<accession>A0A6A4HU99</accession>
<organism evidence="2 3">
    <name type="scientific">Gymnopus androsaceus JB14</name>
    <dbReference type="NCBI Taxonomy" id="1447944"/>
    <lineage>
        <taxon>Eukaryota</taxon>
        <taxon>Fungi</taxon>
        <taxon>Dikarya</taxon>
        <taxon>Basidiomycota</taxon>
        <taxon>Agaricomycotina</taxon>
        <taxon>Agaricomycetes</taxon>
        <taxon>Agaricomycetidae</taxon>
        <taxon>Agaricales</taxon>
        <taxon>Marasmiineae</taxon>
        <taxon>Omphalotaceae</taxon>
        <taxon>Gymnopus</taxon>
    </lineage>
</organism>
<name>A0A6A4HU99_9AGAR</name>
<dbReference type="EMBL" id="ML769446">
    <property type="protein sequence ID" value="KAE9401391.1"/>
    <property type="molecule type" value="Genomic_DNA"/>
</dbReference>
<proteinExistence type="predicted"/>
<keyword evidence="3" id="KW-1185">Reference proteome</keyword>
<gene>
    <name evidence="2" type="ORF">BT96DRAFT_1018216</name>
</gene>
<evidence type="ECO:0000313" key="3">
    <source>
        <dbReference type="Proteomes" id="UP000799118"/>
    </source>
</evidence>
<sequence length="277" mass="30666">MSSTTNGFYPSTEEIIKLNIRANRPNDPLAKCALLTLNITMSYEGCSSQVKPLVELVYEFGLDKIKRNALANQAELEKLGDIERTILNGDYAELNETVESYITFFKEKLLPVAQSKYTRVTGAPSLRLESSSIRSCPDAAEQDSSYKAQANNIPAPKNMQQSVGEGKKAKMTSRPFRNPPLNNSDNAQGKHPRGARAFEYIGRKLKSDVRSFFHGANGFEINGGAFSNAGRDANNPVFDVTMNIFLPDPCGNPQHDEHPVRICPTERARGLDFCDTQ</sequence>
<protein>
    <submittedName>
        <fullName evidence="2">Uncharacterized protein</fullName>
    </submittedName>
</protein>
<dbReference type="AlphaFoldDB" id="A0A6A4HU99"/>
<dbReference type="OrthoDB" id="3052250at2759"/>
<evidence type="ECO:0000313" key="2">
    <source>
        <dbReference type="EMBL" id="KAE9401391.1"/>
    </source>
</evidence>
<dbReference type="Proteomes" id="UP000799118">
    <property type="component" value="Unassembled WGS sequence"/>
</dbReference>